<dbReference type="OrthoDB" id="9770388at2"/>
<dbReference type="InterPro" id="IPR005321">
    <property type="entry name" value="Peptidase_S58_DmpA"/>
</dbReference>
<keyword evidence="3" id="KW-1185">Reference proteome</keyword>
<dbReference type="Pfam" id="PF03576">
    <property type="entry name" value="Peptidase_S58"/>
    <property type="match status" value="1"/>
</dbReference>
<accession>A0A512NNH4</accession>
<evidence type="ECO:0000256" key="1">
    <source>
        <dbReference type="ARBA" id="ARBA00007068"/>
    </source>
</evidence>
<protein>
    <submittedName>
        <fullName evidence="2">D-aminopeptidase</fullName>
    </submittedName>
</protein>
<keyword evidence="2" id="KW-0378">Hydrolase</keyword>
<comment type="similarity">
    <text evidence="1">Belongs to the peptidase S58 family.</text>
</comment>
<evidence type="ECO:0000313" key="2">
    <source>
        <dbReference type="EMBL" id="GEP60494.1"/>
    </source>
</evidence>
<dbReference type="SUPFAM" id="SSF56266">
    <property type="entry name" value="DmpA/ArgJ-like"/>
    <property type="match status" value="1"/>
</dbReference>
<name>A0A512NNH4_9HYPH</name>
<dbReference type="PANTHER" id="PTHR36512:SF3">
    <property type="entry name" value="BLR5678 PROTEIN"/>
    <property type="match status" value="1"/>
</dbReference>
<comment type="caution">
    <text evidence="2">The sequence shown here is derived from an EMBL/GenBank/DDBJ whole genome shotgun (WGS) entry which is preliminary data.</text>
</comment>
<keyword evidence="2" id="KW-0031">Aminopeptidase</keyword>
<dbReference type="PANTHER" id="PTHR36512">
    <property type="entry name" value="D-AMINOPEPTIDASE"/>
    <property type="match status" value="1"/>
</dbReference>
<evidence type="ECO:0000313" key="3">
    <source>
        <dbReference type="Proteomes" id="UP000321058"/>
    </source>
</evidence>
<dbReference type="EMBL" id="BKAJ01000167">
    <property type="protein sequence ID" value="GEP60494.1"/>
    <property type="molecule type" value="Genomic_DNA"/>
</dbReference>
<dbReference type="AlphaFoldDB" id="A0A512NNH4"/>
<dbReference type="CDD" id="cd02253">
    <property type="entry name" value="DmpA"/>
    <property type="match status" value="1"/>
</dbReference>
<dbReference type="GO" id="GO:0004177">
    <property type="term" value="F:aminopeptidase activity"/>
    <property type="evidence" value="ECO:0007669"/>
    <property type="project" value="UniProtKB-KW"/>
</dbReference>
<sequence>MSRARLRDLGLKVGTLPPGPFNAITDVPGVKVGYSTVIQDSPRIARTGVTAIWPRGREIWTDYVFAGTFSFNGNGEMTGLPWLAEQGLLGAPIGITNTYQVGIVRDAITALAVRDGASQAFHLPVVAETYDGWLSDIQAFTLTQEHAFAAFDSAVGGCAIAEGNVGGGTGMICHEFKGGTGTASRVVVEDGERYTVGALVQANYGARDLLRVDGVPVGREIGPDVVPAHRSGKSAVPPPTTEGSIIVVLATNAPLIPIQCQRLARRATTGLSWVGGIGANGSGDIFIAFSTGNHVGQNDRISNVKMIAPDAMTSLFRAAAEATEEAILNAMCMAETMSGRDGRTIHALPLDLLQEVMGRYRPERRA</sequence>
<organism evidence="2 3">
    <name type="scientific">Reyranella soli</name>
    <dbReference type="NCBI Taxonomy" id="1230389"/>
    <lineage>
        <taxon>Bacteria</taxon>
        <taxon>Pseudomonadati</taxon>
        <taxon>Pseudomonadota</taxon>
        <taxon>Alphaproteobacteria</taxon>
        <taxon>Hyphomicrobiales</taxon>
        <taxon>Reyranellaceae</taxon>
        <taxon>Reyranella</taxon>
    </lineage>
</organism>
<proteinExistence type="inferred from homology"/>
<reference evidence="2 3" key="1">
    <citation type="submission" date="2019-07" db="EMBL/GenBank/DDBJ databases">
        <title>Whole genome shotgun sequence of Reyranella soli NBRC 108950.</title>
        <authorList>
            <person name="Hosoyama A."/>
            <person name="Uohara A."/>
            <person name="Ohji S."/>
            <person name="Ichikawa N."/>
        </authorList>
    </citation>
    <scope>NUCLEOTIDE SEQUENCE [LARGE SCALE GENOMIC DNA]</scope>
    <source>
        <strain evidence="2 3">NBRC 108950</strain>
    </source>
</reference>
<dbReference type="InterPro" id="IPR016117">
    <property type="entry name" value="ArgJ-like_dom_sf"/>
</dbReference>
<keyword evidence="2" id="KW-0645">Protease</keyword>
<dbReference type="Proteomes" id="UP000321058">
    <property type="component" value="Unassembled WGS sequence"/>
</dbReference>
<gene>
    <name evidence="2" type="ORF">RSO01_76600</name>
</gene>
<dbReference type="Gene3D" id="3.60.70.12">
    <property type="entry name" value="L-amino peptidase D-ALA esterase/amidase"/>
    <property type="match status" value="1"/>
</dbReference>